<protein>
    <submittedName>
        <fullName evidence="3">Uncharacterized protein</fullName>
    </submittedName>
</protein>
<gene>
    <name evidence="3" type="ORF">GUJ93_ZPchr0003g18041</name>
</gene>
<feature type="coiled-coil region" evidence="1">
    <location>
        <begin position="534"/>
        <end position="607"/>
    </location>
</feature>
<reference evidence="3" key="1">
    <citation type="journal article" date="2021" name="bioRxiv">
        <title>Whole Genome Assembly and Annotation of Northern Wild Rice, Zizania palustris L., Supports a Whole Genome Duplication in the Zizania Genus.</title>
        <authorList>
            <person name="Haas M."/>
            <person name="Kono T."/>
            <person name="Macchietto M."/>
            <person name="Millas R."/>
            <person name="McGilp L."/>
            <person name="Shao M."/>
            <person name="Duquette J."/>
            <person name="Hirsch C.N."/>
            <person name="Kimball J."/>
        </authorList>
    </citation>
    <scope>NUCLEOTIDE SEQUENCE</scope>
    <source>
        <tissue evidence="3">Fresh leaf tissue</tissue>
    </source>
</reference>
<dbReference type="PANTHER" id="PTHR45287">
    <property type="entry name" value="OS03G0691500 PROTEIN"/>
    <property type="match status" value="1"/>
</dbReference>
<feature type="coiled-coil region" evidence="1">
    <location>
        <begin position="373"/>
        <end position="444"/>
    </location>
</feature>
<proteinExistence type="predicted"/>
<feature type="compositionally biased region" description="Polar residues" evidence="2">
    <location>
        <begin position="661"/>
        <end position="679"/>
    </location>
</feature>
<feature type="compositionally biased region" description="Basic residues" evidence="2">
    <location>
        <begin position="686"/>
        <end position="695"/>
    </location>
</feature>
<feature type="coiled-coil region" evidence="1">
    <location>
        <begin position="117"/>
        <end position="333"/>
    </location>
</feature>
<name>A0A8J5VDN1_ZIZPA</name>
<feature type="region of interest" description="Disordered" evidence="2">
    <location>
        <begin position="659"/>
        <end position="702"/>
    </location>
</feature>
<accession>A0A8J5VDN1</accession>
<feature type="coiled-coil region" evidence="1">
    <location>
        <begin position="31"/>
        <end position="93"/>
    </location>
</feature>
<evidence type="ECO:0000313" key="3">
    <source>
        <dbReference type="EMBL" id="KAG8062160.1"/>
    </source>
</evidence>
<comment type="caution">
    <text evidence="3">The sequence shown here is derived from an EMBL/GenBank/DDBJ whole genome shotgun (WGS) entry which is preliminary data.</text>
</comment>
<sequence>MQIVQNWEASITLLIVESKLYDSCSYFDTIKLNMQQNYAKHEHNAAAARKQLEEKNCAIVQFQAEQAQQVQEIETLHRRIDQLEYMKKEHEKMQMRLDTHKGDCAVRNIHCLKGEDLEEENSLHEKLRKALGDLDEAYSALSVRNSELSQLEINLNQQQEALDHLEELKHVTENKLKGYMDENHVLKRDLNAKGEIEESLREENDKLLDALNEANSALSEKKTELRQSEITLHQQMQALEHLEELRANMETEIKGYADENRVLKRDLDVTHIAKMEAEKTHSEEREKLLSALDKANRSLSDRKNELDQSSIKLHQQMQAVEQLEKLRVDMETELKHYMDGNCVLKRDLVAALDSKMDAEESLREEIDKLCSIIDERGRHIEELQQHIALLEEENLDRKLDVAGLIKSEVEKSIQEMNKKYSEIVEVFEKKLLELETRLSFFEQKYTCREQEIMEMFDQEEEDWYTLISEKENAIAEIKVIVESAQLDIKHLLETASEKLAEVQVEVQQLFGFAENLNSLNLIQEHDNLFKDMLVAECERELEALQMNLAVEKEQSGNLKNTLEHLKAKTMAEMFEKTKEHLEVSSMLKSLEERKQILEDHVGELTSRTNDMCNVFAQERNGLFAELTGLIDTIGAAVHGDEELMASLTKIMHKVNNEEAFHNSSSREMPNSENINSRSTAPLARNKSVHLPHRRLPLKEHNY</sequence>
<dbReference type="Proteomes" id="UP000729402">
    <property type="component" value="Unassembled WGS sequence"/>
</dbReference>
<keyword evidence="1" id="KW-0175">Coiled coil</keyword>
<evidence type="ECO:0000256" key="2">
    <source>
        <dbReference type="SAM" id="MobiDB-lite"/>
    </source>
</evidence>
<dbReference type="InterPro" id="IPR040262">
    <property type="entry name" value="At4g38062-like"/>
</dbReference>
<dbReference type="OrthoDB" id="685795at2759"/>
<dbReference type="EMBL" id="JAAALK010000286">
    <property type="protein sequence ID" value="KAG8062160.1"/>
    <property type="molecule type" value="Genomic_DNA"/>
</dbReference>
<evidence type="ECO:0000313" key="4">
    <source>
        <dbReference type="Proteomes" id="UP000729402"/>
    </source>
</evidence>
<evidence type="ECO:0000256" key="1">
    <source>
        <dbReference type="SAM" id="Coils"/>
    </source>
</evidence>
<reference evidence="3" key="2">
    <citation type="submission" date="2021-02" db="EMBL/GenBank/DDBJ databases">
        <authorList>
            <person name="Kimball J.A."/>
            <person name="Haas M.W."/>
            <person name="Macchietto M."/>
            <person name="Kono T."/>
            <person name="Duquette J."/>
            <person name="Shao M."/>
        </authorList>
    </citation>
    <scope>NUCLEOTIDE SEQUENCE</scope>
    <source>
        <tissue evidence="3">Fresh leaf tissue</tissue>
    </source>
</reference>
<dbReference type="AlphaFoldDB" id="A0A8J5VDN1"/>
<organism evidence="3 4">
    <name type="scientific">Zizania palustris</name>
    <name type="common">Northern wild rice</name>
    <dbReference type="NCBI Taxonomy" id="103762"/>
    <lineage>
        <taxon>Eukaryota</taxon>
        <taxon>Viridiplantae</taxon>
        <taxon>Streptophyta</taxon>
        <taxon>Embryophyta</taxon>
        <taxon>Tracheophyta</taxon>
        <taxon>Spermatophyta</taxon>
        <taxon>Magnoliopsida</taxon>
        <taxon>Liliopsida</taxon>
        <taxon>Poales</taxon>
        <taxon>Poaceae</taxon>
        <taxon>BOP clade</taxon>
        <taxon>Oryzoideae</taxon>
        <taxon>Oryzeae</taxon>
        <taxon>Zizaniinae</taxon>
        <taxon>Zizania</taxon>
    </lineage>
</organism>
<keyword evidence="4" id="KW-1185">Reference proteome</keyword>
<dbReference type="PANTHER" id="PTHR45287:SF4">
    <property type="entry name" value="OS03G0691500 PROTEIN"/>
    <property type="match status" value="1"/>
</dbReference>